<accession>A0A142C642</accession>
<sequence length="376" mass="41397">MDLCPALLARELAAALSAGDRSIPLVFSLRYRNAERVLIAKDYEILTGEPLASAFSRLLPTPRAARLISDAWLPFDLYRAILFERALATRDHRFQLASLTLTCSPADWEGASRAYLERTRIDLGAALKRVCDQDSFLGRLCLSWIAFRREPRGNIADDVTSLAVALGLTQPSEPLAEETPGPNTTSGRSRSRRARSATRKPKSGTTTRKLARQGYDCDALLRLLGTLTSAEWGKVVIGFRVRYGQTPFEAAASTLPSEVLYAFQLAGYVLEDIVTGVAFLLRNCVERRCPDEFISLAALYGEKCNNLRLTYERFGDLRTDIAELFDVETAGVCRTVLQVRESEEVRRAGLTARTSTTASTAVSSGIGRSGTSRFVV</sequence>
<dbReference type="Gene3D" id="1.10.220.10">
    <property type="entry name" value="Annexin"/>
    <property type="match status" value="1"/>
</dbReference>
<evidence type="ECO:0000256" key="1">
    <source>
        <dbReference type="SAM" id="MobiDB-lite"/>
    </source>
</evidence>
<dbReference type="InterPro" id="IPR037104">
    <property type="entry name" value="Annexin_sf"/>
</dbReference>
<feature type="region of interest" description="Disordered" evidence="1">
    <location>
        <begin position="172"/>
        <end position="209"/>
    </location>
</feature>
<feature type="compositionally biased region" description="Basic residues" evidence="1">
    <location>
        <begin position="189"/>
        <end position="202"/>
    </location>
</feature>
<dbReference type="GO" id="GO:0005509">
    <property type="term" value="F:calcium ion binding"/>
    <property type="evidence" value="ECO:0007669"/>
    <property type="project" value="InterPro"/>
</dbReference>
<protein>
    <submittedName>
        <fullName evidence="2">Alpha-12 giardin</fullName>
    </submittedName>
</protein>
<reference evidence="3 4" key="2">
    <citation type="submission" date="2019-05" db="EMBL/GenBank/DDBJ databases">
        <title>The compact genome of Giardia muris reveals important steps in the evolution of intestinal protozoan parasites.</title>
        <authorList>
            <person name="Xu F."/>
            <person name="Jimenez-Gonzalez A."/>
            <person name="Einarsson E."/>
            <person name="Astvaldsson A."/>
            <person name="Peirasmaki D."/>
            <person name="Eckmann L."/>
            <person name="Andersson J.O."/>
            <person name="Svard S.G."/>
            <person name="Jerlstrom-Hultqvist J."/>
        </authorList>
    </citation>
    <scope>NUCLEOTIDE SEQUENCE [LARGE SCALE GENOMIC DNA]</scope>
    <source>
        <strain evidence="3 4">Roberts-Thomson</strain>
    </source>
</reference>
<dbReference type="AlphaFoldDB" id="A0A142C642"/>
<evidence type="ECO:0000313" key="2">
    <source>
        <dbReference type="EMBL" id="AMP46293.1"/>
    </source>
</evidence>
<dbReference type="Pfam" id="PF22293">
    <property type="entry name" value="ANXE1_4th"/>
    <property type="match status" value="1"/>
</dbReference>
<proteinExistence type="predicted"/>
<dbReference type="Proteomes" id="UP000315496">
    <property type="component" value="Chromosome 2"/>
</dbReference>
<dbReference type="EMBL" id="VDLU01000002">
    <property type="protein sequence ID" value="TNJ29009.1"/>
    <property type="molecule type" value="Genomic_DNA"/>
</dbReference>
<keyword evidence="4" id="KW-1185">Reference proteome</keyword>
<dbReference type="GO" id="GO:0005544">
    <property type="term" value="F:calcium-dependent phospholipid binding"/>
    <property type="evidence" value="ECO:0007669"/>
    <property type="project" value="InterPro"/>
</dbReference>
<gene>
    <name evidence="3" type="ORF">GMRT_11818</name>
</gene>
<name>A0A142C642_GIAMU</name>
<reference evidence="2" key="1">
    <citation type="submission" date="2015-12" db="EMBL/GenBank/DDBJ databases">
        <title>Comparative cell biology and evolution of annexins in diplomonads.</title>
        <authorList>
            <person name="Einarsson E."/>
            <person name="Astvaldsson A."/>
            <person name="Hultenby K."/>
            <person name="Andersson J.O."/>
            <person name="Svard S.G."/>
            <person name="Jerlstrom-Hultqvist J."/>
        </authorList>
    </citation>
    <scope>NUCLEOTIDE SEQUENCE</scope>
</reference>
<dbReference type="VEuPathDB" id="GiardiaDB:GMRT_11818"/>
<organism evidence="2">
    <name type="scientific">Giardia muris</name>
    <dbReference type="NCBI Taxonomy" id="5742"/>
    <lineage>
        <taxon>Eukaryota</taxon>
        <taxon>Metamonada</taxon>
        <taxon>Diplomonadida</taxon>
        <taxon>Hexamitidae</taxon>
        <taxon>Giardiinae</taxon>
        <taxon>Giardia</taxon>
    </lineage>
</organism>
<dbReference type="SUPFAM" id="SSF47874">
    <property type="entry name" value="Annexin"/>
    <property type="match status" value="1"/>
</dbReference>
<evidence type="ECO:0000313" key="4">
    <source>
        <dbReference type="Proteomes" id="UP000315496"/>
    </source>
</evidence>
<dbReference type="EMBL" id="KU341412">
    <property type="protein sequence ID" value="AMP46293.1"/>
    <property type="molecule type" value="Genomic_DNA"/>
</dbReference>
<dbReference type="OrthoDB" id="10250903at2759"/>
<evidence type="ECO:0000313" key="3">
    <source>
        <dbReference type="EMBL" id="TNJ29009.1"/>
    </source>
</evidence>